<accession>A0ACC1S2D0</accession>
<comment type="caution">
    <text evidence="1">The sequence shown here is derived from an EMBL/GenBank/DDBJ whole genome shotgun (WGS) entry which is preliminary data.</text>
</comment>
<dbReference type="Proteomes" id="UP001148629">
    <property type="component" value="Unassembled WGS sequence"/>
</dbReference>
<protein>
    <submittedName>
        <fullName evidence="1">Uncharacterized protein</fullName>
    </submittedName>
</protein>
<keyword evidence="2" id="KW-1185">Reference proteome</keyword>
<evidence type="ECO:0000313" key="1">
    <source>
        <dbReference type="EMBL" id="KAJ3530647.1"/>
    </source>
</evidence>
<organism evidence="1 2">
    <name type="scientific">Fusarium decemcellulare</name>
    <dbReference type="NCBI Taxonomy" id="57161"/>
    <lineage>
        <taxon>Eukaryota</taxon>
        <taxon>Fungi</taxon>
        <taxon>Dikarya</taxon>
        <taxon>Ascomycota</taxon>
        <taxon>Pezizomycotina</taxon>
        <taxon>Sordariomycetes</taxon>
        <taxon>Hypocreomycetidae</taxon>
        <taxon>Hypocreales</taxon>
        <taxon>Nectriaceae</taxon>
        <taxon>Fusarium</taxon>
        <taxon>Fusarium decemcellulare species complex</taxon>
    </lineage>
</organism>
<proteinExistence type="predicted"/>
<sequence>MTSSVQVIEKASHTCRRCRVRKQRCDRLLPGCTRCKSKLVKCDYSSTLSGSSSQSCSQQTNALVEFGGCGWDLSSHGQTELVKSVLEYPFDKSSIITIKLTAQFHCILSEVKLTLASLFSDYGQSIHRWFPIVDLEGMLEISESPTESWLKPSTPLMWFAMLLVTTQHCGHADHLRRKRLYATLQSLCAVLRLRVDVNIDLVQAQALIALYECSQAMPRQAHMTLSAAISTVDLMSIDANELESSLHWRVMIVLSGAEANIPLLCPPSSRLSRSIQTPLLFDAKKAPQSPFSPSQKLQTISAVVLLAGRVLHYVQCSKAGITPDESYCSIEGDIKNMVQTLLGQEEIYSGSYCDPMTMILCFALILHQERSSELGSLFSSEEALALHTSRPKDTNLILDKKEVEEFLPILQKFNQRWAVGHTYLNTIHSELP</sequence>
<name>A0ACC1S2D0_9HYPO</name>
<evidence type="ECO:0000313" key="2">
    <source>
        <dbReference type="Proteomes" id="UP001148629"/>
    </source>
</evidence>
<dbReference type="EMBL" id="JANRMS010001147">
    <property type="protein sequence ID" value="KAJ3530647.1"/>
    <property type="molecule type" value="Genomic_DNA"/>
</dbReference>
<reference evidence="1" key="1">
    <citation type="submission" date="2022-08" db="EMBL/GenBank/DDBJ databases">
        <title>Genome Sequence of Fusarium decemcellulare.</title>
        <authorList>
            <person name="Buettner E."/>
        </authorList>
    </citation>
    <scope>NUCLEOTIDE SEQUENCE</scope>
    <source>
        <strain evidence="1">Babe19</strain>
    </source>
</reference>
<gene>
    <name evidence="1" type="ORF">NM208_g9234</name>
</gene>